<organism evidence="1 2">
    <name type="scientific">Coemansia nantahalensis</name>
    <dbReference type="NCBI Taxonomy" id="2789366"/>
    <lineage>
        <taxon>Eukaryota</taxon>
        <taxon>Fungi</taxon>
        <taxon>Fungi incertae sedis</taxon>
        <taxon>Zoopagomycota</taxon>
        <taxon>Kickxellomycotina</taxon>
        <taxon>Kickxellomycetes</taxon>
        <taxon>Kickxellales</taxon>
        <taxon>Kickxellaceae</taxon>
        <taxon>Coemansia</taxon>
    </lineage>
</organism>
<evidence type="ECO:0000313" key="1">
    <source>
        <dbReference type="EMBL" id="KAJ2767619.1"/>
    </source>
</evidence>
<dbReference type="Proteomes" id="UP001140234">
    <property type="component" value="Unassembled WGS sequence"/>
</dbReference>
<keyword evidence="2" id="KW-1185">Reference proteome</keyword>
<protein>
    <submittedName>
        <fullName evidence="1">Uncharacterized protein</fullName>
    </submittedName>
</protein>
<evidence type="ECO:0000313" key="2">
    <source>
        <dbReference type="Proteomes" id="UP001140234"/>
    </source>
</evidence>
<sequence length="297" mass="31088">MEAVGAAAAAAYALHLFTDVFEPAVEGRLDPARYTPLTLVEREALTADTARLRFRVGRPRRPGAAEQAADAVVAQGAWAVDVKDHLVQTFRTYTPVGWEPGGPGGPGCIDLVVKRYAGGSVSRFLHGTRVGDQVEVRGPILTWPYAAGRYRRLFMVAGGTGAAPMVQLAERILGDPADTATRISLLYGAQTPADLVFRGRLDALAARHAGRLDVAYVAERGAPAGQPLVQAGRPDAASVGALVRGFDAATDAVLVCGPEPMMAAVCGVRPVGVGRGQGPLRGALRDLGVEPASVFKF</sequence>
<reference evidence="1" key="1">
    <citation type="submission" date="2022-07" db="EMBL/GenBank/DDBJ databases">
        <title>Phylogenomic reconstructions and comparative analyses of Kickxellomycotina fungi.</title>
        <authorList>
            <person name="Reynolds N.K."/>
            <person name="Stajich J.E."/>
            <person name="Barry K."/>
            <person name="Grigoriev I.V."/>
            <person name="Crous P."/>
            <person name="Smith M.E."/>
        </authorList>
    </citation>
    <scope>NUCLEOTIDE SEQUENCE</scope>
    <source>
        <strain evidence="1">CBS 109366</strain>
    </source>
</reference>
<accession>A0ACC1JUZ7</accession>
<gene>
    <name evidence="1" type="ORF">IWQ57_003881</name>
</gene>
<comment type="caution">
    <text evidence="1">The sequence shown here is derived from an EMBL/GenBank/DDBJ whole genome shotgun (WGS) entry which is preliminary data.</text>
</comment>
<dbReference type="EMBL" id="JANBUJ010001380">
    <property type="protein sequence ID" value="KAJ2767619.1"/>
    <property type="molecule type" value="Genomic_DNA"/>
</dbReference>
<proteinExistence type="predicted"/>
<name>A0ACC1JUZ7_9FUNG</name>